<reference evidence="1" key="1">
    <citation type="submission" date="2020-05" db="EMBL/GenBank/DDBJ databases">
        <title>Large-scale comparative analyses of tick genomes elucidate their genetic diversity and vector capacities.</title>
        <authorList>
            <person name="Jia N."/>
            <person name="Wang J."/>
            <person name="Shi W."/>
            <person name="Du L."/>
            <person name="Sun Y."/>
            <person name="Zhan W."/>
            <person name="Jiang J."/>
            <person name="Wang Q."/>
            <person name="Zhang B."/>
            <person name="Ji P."/>
            <person name="Sakyi L.B."/>
            <person name="Cui X."/>
            <person name="Yuan T."/>
            <person name="Jiang B."/>
            <person name="Yang W."/>
            <person name="Lam T.T.-Y."/>
            <person name="Chang Q."/>
            <person name="Ding S."/>
            <person name="Wang X."/>
            <person name="Zhu J."/>
            <person name="Ruan X."/>
            <person name="Zhao L."/>
            <person name="Wei J."/>
            <person name="Que T."/>
            <person name="Du C."/>
            <person name="Cheng J."/>
            <person name="Dai P."/>
            <person name="Han X."/>
            <person name="Huang E."/>
            <person name="Gao Y."/>
            <person name="Liu J."/>
            <person name="Shao H."/>
            <person name="Ye R."/>
            <person name="Li L."/>
            <person name="Wei W."/>
            <person name="Wang X."/>
            <person name="Wang C."/>
            <person name="Yang T."/>
            <person name="Huo Q."/>
            <person name="Li W."/>
            <person name="Guo W."/>
            <person name="Chen H."/>
            <person name="Zhou L."/>
            <person name="Ni X."/>
            <person name="Tian J."/>
            <person name="Zhou Y."/>
            <person name="Sheng Y."/>
            <person name="Liu T."/>
            <person name="Pan Y."/>
            <person name="Xia L."/>
            <person name="Li J."/>
            <person name="Zhao F."/>
            <person name="Cao W."/>
        </authorList>
    </citation>
    <scope>NUCLEOTIDE SEQUENCE</scope>
    <source>
        <strain evidence="1">Dsil-2018</strain>
    </source>
</reference>
<evidence type="ECO:0000313" key="1">
    <source>
        <dbReference type="EMBL" id="KAH7960755.1"/>
    </source>
</evidence>
<protein>
    <submittedName>
        <fullName evidence="1">Uncharacterized protein</fullName>
    </submittedName>
</protein>
<accession>A0ACB8D8T8</accession>
<evidence type="ECO:0000313" key="2">
    <source>
        <dbReference type="Proteomes" id="UP000821865"/>
    </source>
</evidence>
<dbReference type="EMBL" id="CM023472">
    <property type="protein sequence ID" value="KAH7960755.1"/>
    <property type="molecule type" value="Genomic_DNA"/>
</dbReference>
<sequence length="451" mass="49558">MLTIFFTKQCCGLSLLDNTTSVEPRGGPAFDFMVWRLSVKQGNVTRMHLVDEIQGYAPTVESIVNAVVFGSERNKTYEELATFVDTFGARFTGSDTLERSIDYMVELLRSRNLEQVHTEPVEVPRWIRGTEKAWMTAPRRKRLAILGLGFSAKTACRGLTAEALVVDSFQELQENRDKARGRIVVFNQKFVSYSRSKEYRLRGPAVAANLGAVAVLVRSLTPFSIGSPHTGRYSLRQVGHAQQESLFRNLSKHRSGNSRKRETWRAIESDAAAVTFGPALRCPSSHSTDLPLGPSGDHAAKSDVGGCAQSSRDEDRAARLTPSSRDASRDAVSRPPSHPVLRVVPALDISRQHDSAASAPAVPDFRLPAPVPSSSVVRRRLPGCHERQSRPRPLTVARLRLRPARPGPSSLDSGGVARRCLQLATSTMGRANPDKRVLKPHPPELTHHASA</sequence>
<proteinExistence type="predicted"/>
<gene>
    <name evidence="1" type="ORF">HPB49_022976</name>
</gene>
<dbReference type="Proteomes" id="UP000821865">
    <property type="component" value="Chromosome 3"/>
</dbReference>
<name>A0ACB8D8T8_DERSI</name>
<keyword evidence="2" id="KW-1185">Reference proteome</keyword>
<organism evidence="1 2">
    <name type="scientific">Dermacentor silvarum</name>
    <name type="common">Tick</name>
    <dbReference type="NCBI Taxonomy" id="543639"/>
    <lineage>
        <taxon>Eukaryota</taxon>
        <taxon>Metazoa</taxon>
        <taxon>Ecdysozoa</taxon>
        <taxon>Arthropoda</taxon>
        <taxon>Chelicerata</taxon>
        <taxon>Arachnida</taxon>
        <taxon>Acari</taxon>
        <taxon>Parasitiformes</taxon>
        <taxon>Ixodida</taxon>
        <taxon>Ixodoidea</taxon>
        <taxon>Ixodidae</taxon>
        <taxon>Rhipicephalinae</taxon>
        <taxon>Dermacentor</taxon>
    </lineage>
</organism>
<comment type="caution">
    <text evidence="1">The sequence shown here is derived from an EMBL/GenBank/DDBJ whole genome shotgun (WGS) entry which is preliminary data.</text>
</comment>